<evidence type="ECO:0000259" key="12">
    <source>
        <dbReference type="Pfam" id="PF01529"/>
    </source>
</evidence>
<protein>
    <recommendedName>
        <fullName evidence="10">Palmitoyltransferase</fullName>
        <ecNumber evidence="10">2.3.1.225</ecNumber>
    </recommendedName>
</protein>
<evidence type="ECO:0000256" key="7">
    <source>
        <dbReference type="ARBA" id="ARBA00023288"/>
    </source>
</evidence>
<organism evidence="13 14">
    <name type="scientific">Rhizophagus clarus</name>
    <dbReference type="NCBI Taxonomy" id="94130"/>
    <lineage>
        <taxon>Eukaryota</taxon>
        <taxon>Fungi</taxon>
        <taxon>Fungi incertae sedis</taxon>
        <taxon>Mucoromycota</taxon>
        <taxon>Glomeromycotina</taxon>
        <taxon>Glomeromycetes</taxon>
        <taxon>Glomerales</taxon>
        <taxon>Glomeraceae</taxon>
        <taxon>Rhizophagus</taxon>
    </lineage>
</organism>
<dbReference type="PROSITE" id="PS50216">
    <property type="entry name" value="DHHC"/>
    <property type="match status" value="1"/>
</dbReference>
<evidence type="ECO:0000256" key="3">
    <source>
        <dbReference type="ARBA" id="ARBA00022692"/>
    </source>
</evidence>
<dbReference type="GO" id="GO:0005794">
    <property type="term" value="C:Golgi apparatus"/>
    <property type="evidence" value="ECO:0007669"/>
    <property type="project" value="TreeGrafter"/>
</dbReference>
<feature type="transmembrane region" description="Helical" evidence="10">
    <location>
        <begin position="111"/>
        <end position="130"/>
    </location>
</feature>
<gene>
    <name evidence="13" type="ORF">RCL2_000446500</name>
</gene>
<dbReference type="PANTHER" id="PTHR22883:SF488">
    <property type="entry name" value="PALMITOYLTRANSFERASE"/>
    <property type="match status" value="1"/>
</dbReference>
<evidence type="ECO:0000256" key="4">
    <source>
        <dbReference type="ARBA" id="ARBA00022989"/>
    </source>
</evidence>
<feature type="domain" description="Palmitoyltransferase DHHC" evidence="12">
    <location>
        <begin position="158"/>
        <end position="305"/>
    </location>
</feature>
<comment type="domain">
    <text evidence="10">The DHHC domain is required for palmitoyltransferase activity.</text>
</comment>
<evidence type="ECO:0000256" key="1">
    <source>
        <dbReference type="ARBA" id="ARBA00004141"/>
    </source>
</evidence>
<keyword evidence="5 10" id="KW-0472">Membrane</keyword>
<evidence type="ECO:0000313" key="13">
    <source>
        <dbReference type="EMBL" id="GES77078.1"/>
    </source>
</evidence>
<sequence length="411" mass="47365">MDFFIGITLYLSVLCFFIFVLLMGPSSRFRNGPIGKLNNFLTVTLFGWIRQSYRGICGNRASATCDGLYNYFMEEKNPVLVIVYLTLLTGSILLFYITAWPNIPGHYLSDVHKYLVPIVIIFTYASYIIACKSDPGKITRDNVITACKMFEYDFLIFEPKECKTCVFLKPARSKHCSLCKMCVAKSDHHCSWINNCVGLKNYRYFLLFLYATVQICFYGAYLIYHIFLDIAKKMNLAEAWITSIQTGRRVRISTYQAALFLIHHERVLGALGIFALLVGLVILIFFCYQLSLVYNGTTSNEAFKWEEVEEIIMTGDLWVYEKVNYEESKKRKKKNKEVSEGKGRTTAIYWIQPARFRKNKSSEGESETNGENSKQLGRQVKSVSEVRNIYDKGLWGNFKETVISYKPGEKI</sequence>
<dbReference type="OrthoDB" id="9909019at2759"/>
<reference evidence="13" key="1">
    <citation type="submission" date="2019-10" db="EMBL/GenBank/DDBJ databases">
        <title>Conservation and host-specific expression of non-tandemly repeated heterogenous ribosome RNA gene in arbuscular mycorrhizal fungi.</title>
        <authorList>
            <person name="Maeda T."/>
            <person name="Kobayashi Y."/>
            <person name="Nakagawa T."/>
            <person name="Ezawa T."/>
            <person name="Yamaguchi K."/>
            <person name="Bino T."/>
            <person name="Nishimoto Y."/>
            <person name="Shigenobu S."/>
            <person name="Kawaguchi M."/>
        </authorList>
    </citation>
    <scope>NUCLEOTIDE SEQUENCE</scope>
    <source>
        <strain evidence="13">HR1</strain>
    </source>
</reference>
<keyword evidence="4 10" id="KW-1133">Transmembrane helix</keyword>
<dbReference type="GO" id="GO:0005783">
    <property type="term" value="C:endoplasmic reticulum"/>
    <property type="evidence" value="ECO:0007669"/>
    <property type="project" value="TreeGrafter"/>
</dbReference>
<dbReference type="EMBL" id="BLAL01000028">
    <property type="protein sequence ID" value="GES77078.1"/>
    <property type="molecule type" value="Genomic_DNA"/>
</dbReference>
<dbReference type="GO" id="GO:0006612">
    <property type="term" value="P:protein targeting to membrane"/>
    <property type="evidence" value="ECO:0007669"/>
    <property type="project" value="TreeGrafter"/>
</dbReference>
<keyword evidence="7" id="KW-0449">Lipoprotein</keyword>
<comment type="subcellular location">
    <subcellularLocation>
        <location evidence="1">Membrane</location>
        <topology evidence="1">Multi-pass membrane protein</topology>
    </subcellularLocation>
</comment>
<keyword evidence="3 10" id="KW-0812">Transmembrane</keyword>
<comment type="similarity">
    <text evidence="10">Belongs to the DHHC palmitoyltransferase family.</text>
</comment>
<feature type="region of interest" description="Disordered" evidence="11">
    <location>
        <begin position="357"/>
        <end position="383"/>
    </location>
</feature>
<accession>A0A8H3KW62</accession>
<dbReference type="GO" id="GO:0019706">
    <property type="term" value="F:protein-cysteine S-palmitoyltransferase activity"/>
    <property type="evidence" value="ECO:0007669"/>
    <property type="project" value="UniProtKB-EC"/>
</dbReference>
<evidence type="ECO:0000256" key="10">
    <source>
        <dbReference type="RuleBase" id="RU079119"/>
    </source>
</evidence>
<dbReference type="InterPro" id="IPR001594">
    <property type="entry name" value="Palmitoyltrfase_DHHC"/>
</dbReference>
<evidence type="ECO:0000256" key="8">
    <source>
        <dbReference type="ARBA" id="ARBA00023315"/>
    </source>
</evidence>
<keyword evidence="8 10" id="KW-0012">Acyltransferase</keyword>
<evidence type="ECO:0000256" key="5">
    <source>
        <dbReference type="ARBA" id="ARBA00023136"/>
    </source>
</evidence>
<evidence type="ECO:0000313" key="14">
    <source>
        <dbReference type="Proteomes" id="UP000615446"/>
    </source>
</evidence>
<feature type="transmembrane region" description="Helical" evidence="10">
    <location>
        <begin position="267"/>
        <end position="288"/>
    </location>
</feature>
<feature type="transmembrane region" description="Helical" evidence="10">
    <location>
        <begin position="79"/>
        <end position="99"/>
    </location>
</feature>
<dbReference type="Proteomes" id="UP000615446">
    <property type="component" value="Unassembled WGS sequence"/>
</dbReference>
<evidence type="ECO:0000256" key="6">
    <source>
        <dbReference type="ARBA" id="ARBA00023139"/>
    </source>
</evidence>
<name>A0A8H3KW62_9GLOM</name>
<dbReference type="GO" id="GO:0016020">
    <property type="term" value="C:membrane"/>
    <property type="evidence" value="ECO:0007669"/>
    <property type="project" value="UniProtKB-SubCell"/>
</dbReference>
<dbReference type="InterPro" id="IPR039859">
    <property type="entry name" value="PFA4/ZDH16/20/ERF2-like"/>
</dbReference>
<dbReference type="EC" id="2.3.1.225" evidence="10"/>
<dbReference type="AlphaFoldDB" id="A0A8H3KW62"/>
<evidence type="ECO:0000256" key="9">
    <source>
        <dbReference type="ARBA" id="ARBA00048048"/>
    </source>
</evidence>
<evidence type="ECO:0000256" key="11">
    <source>
        <dbReference type="SAM" id="MobiDB-lite"/>
    </source>
</evidence>
<dbReference type="Pfam" id="PF01529">
    <property type="entry name" value="DHHC"/>
    <property type="match status" value="1"/>
</dbReference>
<keyword evidence="6" id="KW-0564">Palmitate</keyword>
<evidence type="ECO:0000256" key="2">
    <source>
        <dbReference type="ARBA" id="ARBA00022679"/>
    </source>
</evidence>
<comment type="caution">
    <text evidence="13">The sequence shown here is derived from an EMBL/GenBank/DDBJ whole genome shotgun (WGS) entry which is preliminary data.</text>
</comment>
<comment type="catalytic activity">
    <reaction evidence="9 10">
        <text>L-cysteinyl-[protein] + hexadecanoyl-CoA = S-hexadecanoyl-L-cysteinyl-[protein] + CoA</text>
        <dbReference type="Rhea" id="RHEA:36683"/>
        <dbReference type="Rhea" id="RHEA-COMP:10131"/>
        <dbReference type="Rhea" id="RHEA-COMP:11032"/>
        <dbReference type="ChEBI" id="CHEBI:29950"/>
        <dbReference type="ChEBI" id="CHEBI:57287"/>
        <dbReference type="ChEBI" id="CHEBI:57379"/>
        <dbReference type="ChEBI" id="CHEBI:74151"/>
        <dbReference type="EC" id="2.3.1.225"/>
    </reaction>
</comment>
<keyword evidence="2 10" id="KW-0808">Transferase</keyword>
<dbReference type="PANTHER" id="PTHR22883">
    <property type="entry name" value="ZINC FINGER DHHC DOMAIN CONTAINING PROTEIN"/>
    <property type="match status" value="1"/>
</dbReference>
<feature type="transmembrane region" description="Helical" evidence="10">
    <location>
        <begin position="6"/>
        <end position="24"/>
    </location>
</feature>
<proteinExistence type="inferred from homology"/>
<feature type="transmembrane region" description="Helical" evidence="10">
    <location>
        <begin position="204"/>
        <end position="227"/>
    </location>
</feature>